<dbReference type="InterPro" id="IPR025736">
    <property type="entry name" value="PucR_C-HTH_dom"/>
</dbReference>
<dbReference type="PANTHER" id="PTHR33744:SF17">
    <property type="entry name" value="CONSERVED PROTEIN"/>
    <property type="match status" value="1"/>
</dbReference>
<reference evidence="3" key="1">
    <citation type="submission" date="2016-10" db="EMBL/GenBank/DDBJ databases">
        <authorList>
            <person name="Varghese N."/>
            <person name="Submissions S."/>
        </authorList>
    </citation>
    <scope>NUCLEOTIDE SEQUENCE [LARGE SCALE GENOMIC DNA]</scope>
    <source>
        <strain evidence="3">DSM 45843</strain>
    </source>
</reference>
<dbReference type="EMBL" id="FNIR01000003">
    <property type="protein sequence ID" value="SDN96263.1"/>
    <property type="molecule type" value="Genomic_DNA"/>
</dbReference>
<dbReference type="Proteomes" id="UP000199088">
    <property type="component" value="Unassembled WGS sequence"/>
</dbReference>
<dbReference type="Pfam" id="PF13556">
    <property type="entry name" value="HTH_30"/>
    <property type="match status" value="1"/>
</dbReference>
<evidence type="ECO:0000259" key="1">
    <source>
        <dbReference type="Pfam" id="PF13556"/>
    </source>
</evidence>
<organism evidence="2 3">
    <name type="scientific">Klenkia soli</name>
    <dbReference type="NCBI Taxonomy" id="1052260"/>
    <lineage>
        <taxon>Bacteria</taxon>
        <taxon>Bacillati</taxon>
        <taxon>Actinomycetota</taxon>
        <taxon>Actinomycetes</taxon>
        <taxon>Geodermatophilales</taxon>
        <taxon>Geodermatophilaceae</taxon>
        <taxon>Klenkia</taxon>
    </lineage>
</organism>
<dbReference type="RefSeq" id="WP_091240779.1">
    <property type="nucleotide sequence ID" value="NZ_FNIR01000003.1"/>
</dbReference>
<dbReference type="AlphaFoldDB" id="A0A1H0FNL2"/>
<accession>A0A1H0FNL2</accession>
<name>A0A1H0FNL2_9ACTN</name>
<feature type="domain" description="PucR C-terminal helix-turn-helix" evidence="1">
    <location>
        <begin position="334"/>
        <end position="391"/>
    </location>
</feature>
<sequence length="397" mass="40791">MPSDRLQQLVDSLAEQLQRSVVVDDPEVRLVATSRHFGDEDDVRVRAVLQRDAGSAAVAHVLGAGVAGWPRAGWIPAQPGIGMHPRWCVPLRWRGELLGLLMVIDARTALGNAETGLIDSAAQELAAVLAADRHAADAATRAREVAVAALLSTDPVGRGRAIAELAGTVPADRHVRAVVLALRGVAADDAEQAQAAARRGLATLGSRPGTTVLATAGPAGGTGVLITTGPLDDAVVAELAARAVAEAEAVAAGRFGCVAGTGPAVTGLAEARTSYRFAELATRAAPRLAPGPVVDGTTLGVHAVLLRVPADEWDATALPPELVALRAADPQGRLTTTLAAWLDAGGNAPAAADALHVHRTTLHYRLDRVREVTGADLDDGATRLRLHLGLAVAALMG</sequence>
<dbReference type="InterPro" id="IPR051448">
    <property type="entry name" value="CdaR-like_regulators"/>
</dbReference>
<protein>
    <submittedName>
        <fullName evidence="2">Sugar diacid utilization regulator</fullName>
    </submittedName>
</protein>
<proteinExistence type="predicted"/>
<dbReference type="InterPro" id="IPR042070">
    <property type="entry name" value="PucR_C-HTH_sf"/>
</dbReference>
<evidence type="ECO:0000313" key="2">
    <source>
        <dbReference type="EMBL" id="SDN96263.1"/>
    </source>
</evidence>
<dbReference type="STRING" id="1052260.SAMN05660199_00972"/>
<dbReference type="OrthoDB" id="4534407at2"/>
<keyword evidence="3" id="KW-1185">Reference proteome</keyword>
<dbReference type="PANTHER" id="PTHR33744">
    <property type="entry name" value="CARBOHYDRATE DIACID REGULATOR"/>
    <property type="match status" value="1"/>
</dbReference>
<dbReference type="Gene3D" id="1.10.10.2840">
    <property type="entry name" value="PucR C-terminal helix-turn-helix domain"/>
    <property type="match status" value="1"/>
</dbReference>
<gene>
    <name evidence="2" type="ORF">SAMN05660199_00972</name>
</gene>
<evidence type="ECO:0000313" key="3">
    <source>
        <dbReference type="Proteomes" id="UP000199088"/>
    </source>
</evidence>